<evidence type="ECO:0000256" key="3">
    <source>
        <dbReference type="ARBA" id="ARBA00022677"/>
    </source>
</evidence>
<dbReference type="GO" id="GO:0019915">
    <property type="term" value="P:lipid storage"/>
    <property type="evidence" value="ECO:0007669"/>
    <property type="project" value="InterPro"/>
</dbReference>
<dbReference type="EMBL" id="KB456265">
    <property type="protein sequence ID" value="EMF11740.1"/>
    <property type="molecule type" value="Genomic_DNA"/>
</dbReference>
<evidence type="ECO:0000313" key="6">
    <source>
        <dbReference type="Proteomes" id="UP000016931"/>
    </source>
</evidence>
<dbReference type="PANTHER" id="PTHR13390">
    <property type="entry name" value="LIPASE"/>
    <property type="match status" value="1"/>
</dbReference>
<dbReference type="HOGENOM" id="CLU_018394_3_0_1"/>
<comment type="subcellular location">
    <subcellularLocation>
        <location evidence="1">Lipid droplet</location>
    </subcellularLocation>
</comment>
<protein>
    <submittedName>
        <fullName evidence="5">Uncharacterized protein</fullName>
    </submittedName>
</protein>
<sequence length="347" mass="38847">MPVNTSLQDEIELSTGDIHSDKRLLIYFVAGNPGLVEYYRRFLEHLQKCLQGRHEEVTIYAASHDGFEFHAPMNRINEGSPPFSLEQEVHCVRTRLSLKARQLAQNDPRPIHVILVGHSVGSYMSLETIEWWQHQPTEQSLYTIQGGICLFPTVVDIVKSDKGTALRPLLTFPFTGHVLSGLATCCNWTGLLDHLTSWLTPGPDGAAVTAALARSDHGVRQVIHMAKDELATIKEDKWHAEDFWGVVHDSTGGEANAAMFKDEREASSSIATASGKPRTKLYLLFGKDDYWVNNTSRDDLISTRSGRHTTMEVLHNKPEIPHTFSLHPDHSDHVAEKSAAWIEALEL</sequence>
<dbReference type="RefSeq" id="XP_016759861.1">
    <property type="nucleotide sequence ID" value="XM_016905682.1"/>
</dbReference>
<comment type="similarity">
    <text evidence="2">Belongs to the AB hydrolase superfamily. LDAH family.</text>
</comment>
<dbReference type="SUPFAM" id="SSF53474">
    <property type="entry name" value="alpha/beta-Hydrolases"/>
    <property type="match status" value="1"/>
</dbReference>
<dbReference type="AlphaFoldDB" id="N1QIU4"/>
<gene>
    <name evidence="5" type="ORF">SEPMUDRAFT_149638</name>
</gene>
<dbReference type="GO" id="GO:0005811">
    <property type="term" value="C:lipid droplet"/>
    <property type="evidence" value="ECO:0007669"/>
    <property type="project" value="UniProtKB-SubCell"/>
</dbReference>
<dbReference type="Pfam" id="PF10230">
    <property type="entry name" value="LIDHydrolase"/>
    <property type="match status" value="1"/>
</dbReference>
<evidence type="ECO:0000313" key="5">
    <source>
        <dbReference type="EMBL" id="EMF11740.1"/>
    </source>
</evidence>
<dbReference type="GO" id="GO:0016298">
    <property type="term" value="F:lipase activity"/>
    <property type="evidence" value="ECO:0007669"/>
    <property type="project" value="InterPro"/>
</dbReference>
<dbReference type="OMA" id="LIGYYHT"/>
<proteinExistence type="inferred from homology"/>
<dbReference type="PANTHER" id="PTHR13390:SF0">
    <property type="entry name" value="LIPID DROPLET-ASSOCIATED HYDROLASE"/>
    <property type="match status" value="1"/>
</dbReference>
<evidence type="ECO:0000256" key="4">
    <source>
        <dbReference type="ARBA" id="ARBA00022801"/>
    </source>
</evidence>
<dbReference type="eggNOG" id="KOG3975">
    <property type="taxonomic scope" value="Eukaryota"/>
</dbReference>
<keyword evidence="4" id="KW-0378">Hydrolase</keyword>
<dbReference type="Proteomes" id="UP000016931">
    <property type="component" value="Unassembled WGS sequence"/>
</dbReference>
<accession>N1QIU4</accession>
<keyword evidence="3" id="KW-0551">Lipid droplet</keyword>
<evidence type="ECO:0000256" key="1">
    <source>
        <dbReference type="ARBA" id="ARBA00004502"/>
    </source>
</evidence>
<reference evidence="5 6" key="1">
    <citation type="journal article" date="2012" name="PLoS Pathog.">
        <title>Diverse lifestyles and strategies of plant pathogenesis encoded in the genomes of eighteen Dothideomycetes fungi.</title>
        <authorList>
            <person name="Ohm R.A."/>
            <person name="Feau N."/>
            <person name="Henrissat B."/>
            <person name="Schoch C.L."/>
            <person name="Horwitz B.A."/>
            <person name="Barry K.W."/>
            <person name="Condon B.J."/>
            <person name="Copeland A.C."/>
            <person name="Dhillon B."/>
            <person name="Glaser F."/>
            <person name="Hesse C.N."/>
            <person name="Kosti I."/>
            <person name="LaButti K."/>
            <person name="Lindquist E.A."/>
            <person name="Lucas S."/>
            <person name="Salamov A.A."/>
            <person name="Bradshaw R.E."/>
            <person name="Ciuffetti L."/>
            <person name="Hamelin R.C."/>
            <person name="Kema G.H.J."/>
            <person name="Lawrence C."/>
            <person name="Scott J.A."/>
            <person name="Spatafora J.W."/>
            <person name="Turgeon B.G."/>
            <person name="de Wit P.J.G.M."/>
            <person name="Zhong S."/>
            <person name="Goodwin S.B."/>
            <person name="Grigoriev I.V."/>
        </authorList>
    </citation>
    <scope>NUCLEOTIDE SEQUENCE [LARGE SCALE GENOMIC DNA]</scope>
    <source>
        <strain evidence="5 6">SO2202</strain>
    </source>
</reference>
<evidence type="ECO:0000256" key="2">
    <source>
        <dbReference type="ARBA" id="ARBA00008300"/>
    </source>
</evidence>
<dbReference type="GeneID" id="27902819"/>
<dbReference type="InterPro" id="IPR029058">
    <property type="entry name" value="AB_hydrolase_fold"/>
</dbReference>
<dbReference type="OrthoDB" id="448051at2759"/>
<organism evidence="5 6">
    <name type="scientific">Sphaerulina musiva (strain SO2202)</name>
    <name type="common">Poplar stem canker fungus</name>
    <name type="synonym">Septoria musiva</name>
    <dbReference type="NCBI Taxonomy" id="692275"/>
    <lineage>
        <taxon>Eukaryota</taxon>
        <taxon>Fungi</taxon>
        <taxon>Dikarya</taxon>
        <taxon>Ascomycota</taxon>
        <taxon>Pezizomycotina</taxon>
        <taxon>Dothideomycetes</taxon>
        <taxon>Dothideomycetidae</taxon>
        <taxon>Mycosphaerellales</taxon>
        <taxon>Mycosphaerellaceae</taxon>
        <taxon>Sphaerulina</taxon>
    </lineage>
</organism>
<keyword evidence="6" id="KW-1185">Reference proteome</keyword>
<dbReference type="InterPro" id="IPR019363">
    <property type="entry name" value="LDAH"/>
</dbReference>
<dbReference type="Gene3D" id="3.40.50.1820">
    <property type="entry name" value="alpha/beta hydrolase"/>
    <property type="match status" value="1"/>
</dbReference>
<name>N1QIU4_SPHMS</name>